<feature type="domain" description="Homoserine dehydrogenase catalytic" evidence="13">
    <location>
        <begin position="143"/>
        <end position="339"/>
    </location>
</feature>
<dbReference type="OrthoDB" id="9799110at2"/>
<comment type="cofactor">
    <cofactor evidence="1">
        <name>a metal cation</name>
        <dbReference type="ChEBI" id="CHEBI:25213"/>
    </cofactor>
</comment>
<evidence type="ECO:0000256" key="12">
    <source>
        <dbReference type="RuleBase" id="RU004171"/>
    </source>
</evidence>
<evidence type="ECO:0000313" key="16">
    <source>
        <dbReference type="Proteomes" id="UP000288293"/>
    </source>
</evidence>
<dbReference type="GO" id="GO:0050661">
    <property type="term" value="F:NADP binding"/>
    <property type="evidence" value="ECO:0007669"/>
    <property type="project" value="InterPro"/>
</dbReference>
<dbReference type="InterPro" id="IPR001342">
    <property type="entry name" value="HDH_cat"/>
</dbReference>
<protein>
    <recommendedName>
        <fullName evidence="4">homoserine dehydrogenase</fullName>
        <ecNumber evidence="4">1.1.1.3</ecNumber>
    </recommendedName>
</protein>
<dbReference type="EC" id="1.1.1.3" evidence="4"/>
<dbReference type="SUPFAM" id="SSF51735">
    <property type="entry name" value="NAD(P)-binding Rossmann-fold domains"/>
    <property type="match status" value="1"/>
</dbReference>
<comment type="catalytic activity">
    <reaction evidence="11">
        <text>L-homoserine + NAD(+) = L-aspartate 4-semialdehyde + NADH + H(+)</text>
        <dbReference type="Rhea" id="RHEA:15757"/>
        <dbReference type="ChEBI" id="CHEBI:15378"/>
        <dbReference type="ChEBI" id="CHEBI:57476"/>
        <dbReference type="ChEBI" id="CHEBI:57540"/>
        <dbReference type="ChEBI" id="CHEBI:57945"/>
        <dbReference type="ChEBI" id="CHEBI:537519"/>
        <dbReference type="EC" id="1.1.1.3"/>
    </reaction>
    <physiologicalReaction direction="right-to-left" evidence="11">
        <dbReference type="Rhea" id="RHEA:15759"/>
    </physiologicalReaction>
</comment>
<evidence type="ECO:0000259" key="13">
    <source>
        <dbReference type="Pfam" id="PF00742"/>
    </source>
</evidence>
<keyword evidence="8" id="KW-0560">Oxidoreductase</keyword>
<dbReference type="SUPFAM" id="SSF55347">
    <property type="entry name" value="Glyceraldehyde-3-phosphate dehydrogenase-like, C-terminal domain"/>
    <property type="match status" value="1"/>
</dbReference>
<dbReference type="UniPathway" id="UPA00051">
    <property type="reaction ID" value="UER00465"/>
</dbReference>
<dbReference type="GO" id="GO:0009086">
    <property type="term" value="P:methionine biosynthetic process"/>
    <property type="evidence" value="ECO:0007669"/>
    <property type="project" value="UniProtKB-KW"/>
</dbReference>
<evidence type="ECO:0000256" key="4">
    <source>
        <dbReference type="ARBA" id="ARBA00013213"/>
    </source>
</evidence>
<evidence type="ECO:0000256" key="10">
    <source>
        <dbReference type="ARBA" id="ARBA00048841"/>
    </source>
</evidence>
<keyword evidence="5" id="KW-0028">Amino-acid biosynthesis</keyword>
<keyword evidence="9" id="KW-0486">Methionine biosynthesis</keyword>
<evidence type="ECO:0000256" key="1">
    <source>
        <dbReference type="ARBA" id="ARBA00001920"/>
    </source>
</evidence>
<feature type="domain" description="Aspartate/homoserine dehydrogenase NAD-binding" evidence="14">
    <location>
        <begin position="9"/>
        <end position="134"/>
    </location>
</feature>
<dbReference type="RefSeq" id="WP_126802151.1">
    <property type="nucleotide sequence ID" value="NZ_PIPL01000001.1"/>
</dbReference>
<sequence>MPLNLIIIGTGNIASYWLQYFAEKLPTTIRVHALVNSKGLHLVSTERPVYKQIPHSLHQEADTQSLVSKALASLPGPKAVVDLTASKIISRAYTDWVKQGAHLISANKYAGSAAPDFYQKLRDTLGECKGHWLYNTTVGAGLPIQKAIAERRSCHDEIVQLEGNFSGSLSWIFQQYRAGDRFSEWLLKAAEMGMTEPDPRVDLSGLDVARKLLILARDAGWPLQLADIELENLVPEELRAVSLEQFWQHLPLLDDFIEQRQGGGWQYHYLGRVSRACDGRIRAVAGLYPIATNSPYAHLVPGNANFVIHSLQYGSSPLIIQGPGAGREVTAAGVHSDILELSSRLS</sequence>
<evidence type="ECO:0000256" key="6">
    <source>
        <dbReference type="ARBA" id="ARBA00022697"/>
    </source>
</evidence>
<dbReference type="UniPathway" id="UPA00050">
    <property type="reaction ID" value="UER00063"/>
</dbReference>
<dbReference type="Pfam" id="PF00742">
    <property type="entry name" value="Homoserine_dh"/>
    <property type="match status" value="1"/>
</dbReference>
<evidence type="ECO:0000313" key="15">
    <source>
        <dbReference type="EMBL" id="RUO25451.1"/>
    </source>
</evidence>
<keyword evidence="16" id="KW-1185">Reference proteome</keyword>
<dbReference type="GO" id="GO:0009088">
    <property type="term" value="P:threonine biosynthetic process"/>
    <property type="evidence" value="ECO:0007669"/>
    <property type="project" value="UniProtKB-UniPathway"/>
</dbReference>
<dbReference type="PROSITE" id="PS01042">
    <property type="entry name" value="HOMOSER_DHGENASE"/>
    <property type="match status" value="1"/>
</dbReference>
<keyword evidence="7" id="KW-0521">NADP</keyword>
<dbReference type="InterPro" id="IPR019811">
    <property type="entry name" value="HDH_CS"/>
</dbReference>
<dbReference type="GO" id="GO:0009090">
    <property type="term" value="P:homoserine biosynthetic process"/>
    <property type="evidence" value="ECO:0007669"/>
    <property type="project" value="TreeGrafter"/>
</dbReference>
<evidence type="ECO:0000256" key="9">
    <source>
        <dbReference type="ARBA" id="ARBA00023167"/>
    </source>
</evidence>
<dbReference type="EMBL" id="PIPL01000001">
    <property type="protein sequence ID" value="RUO25451.1"/>
    <property type="molecule type" value="Genomic_DNA"/>
</dbReference>
<evidence type="ECO:0000259" key="14">
    <source>
        <dbReference type="Pfam" id="PF03447"/>
    </source>
</evidence>
<dbReference type="Pfam" id="PF03447">
    <property type="entry name" value="NAD_binding_3"/>
    <property type="match status" value="1"/>
</dbReference>
<dbReference type="Gene3D" id="3.30.360.10">
    <property type="entry name" value="Dihydrodipicolinate Reductase, domain 2"/>
    <property type="match status" value="1"/>
</dbReference>
<name>A0A432W5Z3_9GAMM</name>
<dbReference type="InterPro" id="IPR011147">
    <property type="entry name" value="Bifunc_Aspkin/hSer_DH"/>
</dbReference>
<dbReference type="GO" id="GO:0004412">
    <property type="term" value="F:homoserine dehydrogenase activity"/>
    <property type="evidence" value="ECO:0007669"/>
    <property type="project" value="UniProtKB-EC"/>
</dbReference>
<comment type="pathway">
    <text evidence="2">Amino-acid biosynthesis; L-threonine biosynthesis; L-threonine from L-aspartate: step 3/5.</text>
</comment>
<comment type="similarity">
    <text evidence="12">Belongs to the homoserine dehydrogenase family.</text>
</comment>
<dbReference type="Proteomes" id="UP000288293">
    <property type="component" value="Unassembled WGS sequence"/>
</dbReference>
<dbReference type="InterPro" id="IPR036291">
    <property type="entry name" value="NAD(P)-bd_dom_sf"/>
</dbReference>
<evidence type="ECO:0000256" key="11">
    <source>
        <dbReference type="ARBA" id="ARBA00049031"/>
    </source>
</evidence>
<dbReference type="PANTHER" id="PTHR43070:SF5">
    <property type="entry name" value="HOMOSERINE DEHYDROGENASE"/>
    <property type="match status" value="1"/>
</dbReference>
<dbReference type="AlphaFoldDB" id="A0A432W5Z3"/>
<dbReference type="Gene3D" id="3.40.50.720">
    <property type="entry name" value="NAD(P)-binding Rossmann-like Domain"/>
    <property type="match status" value="1"/>
</dbReference>
<comment type="caution">
    <text evidence="15">The sequence shown here is derived from an EMBL/GenBank/DDBJ whole genome shotgun (WGS) entry which is preliminary data.</text>
</comment>
<dbReference type="InterPro" id="IPR005106">
    <property type="entry name" value="Asp/hSer_DH_NAD-bd"/>
</dbReference>
<comment type="catalytic activity">
    <reaction evidence="10">
        <text>L-homoserine + NADP(+) = L-aspartate 4-semialdehyde + NADPH + H(+)</text>
        <dbReference type="Rhea" id="RHEA:15761"/>
        <dbReference type="ChEBI" id="CHEBI:15378"/>
        <dbReference type="ChEBI" id="CHEBI:57476"/>
        <dbReference type="ChEBI" id="CHEBI:57783"/>
        <dbReference type="ChEBI" id="CHEBI:58349"/>
        <dbReference type="ChEBI" id="CHEBI:537519"/>
        <dbReference type="EC" id="1.1.1.3"/>
    </reaction>
    <physiologicalReaction direction="right-to-left" evidence="10">
        <dbReference type="Rhea" id="RHEA:15763"/>
    </physiologicalReaction>
</comment>
<gene>
    <name evidence="15" type="ORF">CWE09_01565</name>
</gene>
<accession>A0A432W5Z3</accession>
<organism evidence="15 16">
    <name type="scientific">Aliidiomarina minuta</name>
    <dbReference type="NCBI Taxonomy" id="880057"/>
    <lineage>
        <taxon>Bacteria</taxon>
        <taxon>Pseudomonadati</taxon>
        <taxon>Pseudomonadota</taxon>
        <taxon>Gammaproteobacteria</taxon>
        <taxon>Alteromonadales</taxon>
        <taxon>Idiomarinaceae</taxon>
        <taxon>Aliidiomarina</taxon>
    </lineage>
</organism>
<evidence type="ECO:0000256" key="2">
    <source>
        <dbReference type="ARBA" id="ARBA00005056"/>
    </source>
</evidence>
<evidence type="ECO:0000256" key="7">
    <source>
        <dbReference type="ARBA" id="ARBA00022857"/>
    </source>
</evidence>
<dbReference type="PANTHER" id="PTHR43070">
    <property type="match status" value="1"/>
</dbReference>
<evidence type="ECO:0000256" key="3">
    <source>
        <dbReference type="ARBA" id="ARBA00005062"/>
    </source>
</evidence>
<reference evidence="15 16" key="1">
    <citation type="journal article" date="2011" name="Front. Microbiol.">
        <title>Genomic signatures of strain selection and enhancement in Bacillus atrophaeus var. globigii, a historical biowarfare simulant.</title>
        <authorList>
            <person name="Gibbons H.S."/>
            <person name="Broomall S.M."/>
            <person name="McNew L.A."/>
            <person name="Daligault H."/>
            <person name="Chapman C."/>
            <person name="Bruce D."/>
            <person name="Karavis M."/>
            <person name="Krepps M."/>
            <person name="McGregor P.A."/>
            <person name="Hong C."/>
            <person name="Park K.H."/>
            <person name="Akmal A."/>
            <person name="Feldman A."/>
            <person name="Lin J.S."/>
            <person name="Chang W.E."/>
            <person name="Higgs B.W."/>
            <person name="Demirev P."/>
            <person name="Lindquist J."/>
            <person name="Liem A."/>
            <person name="Fochler E."/>
            <person name="Read T.D."/>
            <person name="Tapia R."/>
            <person name="Johnson S."/>
            <person name="Bishop-Lilly K.A."/>
            <person name="Detter C."/>
            <person name="Han C."/>
            <person name="Sozhamannan S."/>
            <person name="Rosenzweig C.N."/>
            <person name="Skowronski E.W."/>
        </authorList>
    </citation>
    <scope>NUCLEOTIDE SEQUENCE [LARGE SCALE GENOMIC DNA]</scope>
    <source>
        <strain evidence="15 16">MLST1</strain>
    </source>
</reference>
<proteinExistence type="inferred from homology"/>
<keyword evidence="6" id="KW-0791">Threonine biosynthesis</keyword>
<comment type="pathway">
    <text evidence="3">Amino-acid biosynthesis; L-methionine biosynthesis via de novo pathway; L-homoserine from L-aspartate: step 3/3.</text>
</comment>
<evidence type="ECO:0000256" key="8">
    <source>
        <dbReference type="ARBA" id="ARBA00023002"/>
    </source>
</evidence>
<evidence type="ECO:0000256" key="5">
    <source>
        <dbReference type="ARBA" id="ARBA00022605"/>
    </source>
</evidence>